<dbReference type="PANTHER" id="PTHR31669">
    <property type="entry name" value="PROTEIN FAR1-RELATED SEQUENCE 10-RELATED"/>
    <property type="match status" value="1"/>
</dbReference>
<dbReference type="Pfam" id="PF04434">
    <property type="entry name" value="SWIM"/>
    <property type="match status" value="1"/>
</dbReference>
<name>A0AAN9X9U8_PSOTE</name>
<dbReference type="InterPro" id="IPR004330">
    <property type="entry name" value="FAR1_DNA_bnd_dom"/>
</dbReference>
<proteinExistence type="inferred from homology"/>
<dbReference type="GO" id="GO:0006355">
    <property type="term" value="P:regulation of DNA-templated transcription"/>
    <property type="evidence" value="ECO:0007669"/>
    <property type="project" value="InterPro"/>
</dbReference>
<dbReference type="PROSITE" id="PS50966">
    <property type="entry name" value="ZF_SWIM"/>
    <property type="match status" value="1"/>
</dbReference>
<evidence type="ECO:0000256" key="1">
    <source>
        <dbReference type="ARBA" id="ARBA00005889"/>
    </source>
</evidence>
<dbReference type="AlphaFoldDB" id="A0AAN9X9U8"/>
<evidence type="ECO:0000259" key="7">
    <source>
        <dbReference type="PROSITE" id="PS50966"/>
    </source>
</evidence>
<feature type="domain" description="SWIM-type" evidence="7">
    <location>
        <begin position="680"/>
        <end position="716"/>
    </location>
</feature>
<dbReference type="Proteomes" id="UP001386955">
    <property type="component" value="Unassembled WGS sequence"/>
</dbReference>
<comment type="similarity">
    <text evidence="1">Belongs to the FHY3/FAR1 family.</text>
</comment>
<evidence type="ECO:0000313" key="8">
    <source>
        <dbReference type="EMBL" id="KAK7385859.1"/>
    </source>
</evidence>
<protein>
    <recommendedName>
        <fullName evidence="7">SWIM-type domain-containing protein</fullName>
    </recommendedName>
</protein>
<comment type="caution">
    <text evidence="8">The sequence shown here is derived from an EMBL/GenBank/DDBJ whole genome shotgun (WGS) entry which is preliminary data.</text>
</comment>
<feature type="region of interest" description="Disordered" evidence="6">
    <location>
        <begin position="797"/>
        <end position="820"/>
    </location>
</feature>
<accession>A0AAN9X9U8</accession>
<feature type="compositionally biased region" description="Low complexity" evidence="6">
    <location>
        <begin position="46"/>
        <end position="59"/>
    </location>
</feature>
<dbReference type="InterPro" id="IPR018289">
    <property type="entry name" value="MULE_transposase_dom"/>
</dbReference>
<dbReference type="Pfam" id="PF10551">
    <property type="entry name" value="MULE"/>
    <property type="match status" value="1"/>
</dbReference>
<keyword evidence="2" id="KW-0479">Metal-binding</keyword>
<dbReference type="GO" id="GO:0008270">
    <property type="term" value="F:zinc ion binding"/>
    <property type="evidence" value="ECO:0007669"/>
    <property type="project" value="UniProtKB-KW"/>
</dbReference>
<dbReference type="InterPro" id="IPR006564">
    <property type="entry name" value="Znf_PMZ"/>
</dbReference>
<keyword evidence="9" id="KW-1185">Reference proteome</keyword>
<dbReference type="InterPro" id="IPR007527">
    <property type="entry name" value="Znf_SWIM"/>
</dbReference>
<evidence type="ECO:0000313" key="9">
    <source>
        <dbReference type="Proteomes" id="UP001386955"/>
    </source>
</evidence>
<feature type="region of interest" description="Disordered" evidence="6">
    <location>
        <begin position="39"/>
        <end position="68"/>
    </location>
</feature>
<sequence>MNKVPILNGFRSKPIITVRLDRTVVITCVLISNLCNTASTHSQAPSSSDSATARSSRTRNPNSPKRRSSFAASRFTRFCDFSTPIWNTEINLRVLLVPHSTFISSKFWNLYFFSRIKACNLCYTQVTNMGEGSDHQAMADDGIAEPSEGGINNAENNSVSHVEIGISEPYVGREFDSEDAAKTFYNEYARRVGFSCKAGPHGRSKADGAIIYREFVCGRDDLKRKLAEGCNAMIRIEQKGQNKWVVTKFVKEHTHSMASLSKAQNIRAGKHFSSVGRTMPETYQGVGLVPSGVMYVSTDKNCIPTKNIHGIKNIPVAATIAETNHPVKIPTPTLMNYAVRQPTRKRTLGRDAHNLLEYFKKMQAENPGFFYAIQLDEDNHMSNVFWADARSRTAYSHFGDAVTLDTTYMINQYRVPFAPFTGVNHHGQMILFGCALLLDDSETSFVWLFKTFLTAMNDHYPVSITTDQDRAIQTAVSQVFPHTRHCISKWHVLREGHEKLAHVCNMHPNFQIELYNCINLTQTIEEFDSSWNFIINKYELTKNDWLQSLYTARAQWVPAYFRDSFFAAISPNQGFDGSLFYGFVNQQTTLPIFFRQYEQAMESWFEKELESDYETICTTPVLKTPSPMEKQAANLYTRKIFSKFQEELVETFAYTANRIEEDGANSIFRVAKFEDDQKAYVVTFDHSELRANCSCQMFEYSGILCRHVLTVFTVTNVLTLPSHYILKRWTRNAKNSAGLVELAGESHGHESLTSRYSNLCWQAIKYAEEGAMTVETYDTAITALRESGKKISFMKRSVPKVSPPSHPVSGTVYDDGKSPTSTADANPLLWPLQDETRGFNLNDVSTPVQSVADLNLPRMTPVSLQRDDGQPENMVVYPCLKSLTWVMENKNSTPGNKVAVINLKLQDYSKIPSTESEVKFNLSKVTLEPLFNHMVNISDQLSTPTRKFAVLNLKLPAADTTGACEVKFQVSRDTLGAVLRSMAYIREQLSSPGDAKTEPMSKRPRK</sequence>
<keyword evidence="3 5" id="KW-0863">Zinc-finger</keyword>
<organism evidence="8 9">
    <name type="scientific">Psophocarpus tetragonolobus</name>
    <name type="common">Winged bean</name>
    <name type="synonym">Dolichos tetragonolobus</name>
    <dbReference type="NCBI Taxonomy" id="3891"/>
    <lineage>
        <taxon>Eukaryota</taxon>
        <taxon>Viridiplantae</taxon>
        <taxon>Streptophyta</taxon>
        <taxon>Embryophyta</taxon>
        <taxon>Tracheophyta</taxon>
        <taxon>Spermatophyta</taxon>
        <taxon>Magnoliopsida</taxon>
        <taxon>eudicotyledons</taxon>
        <taxon>Gunneridae</taxon>
        <taxon>Pentapetalae</taxon>
        <taxon>rosids</taxon>
        <taxon>fabids</taxon>
        <taxon>Fabales</taxon>
        <taxon>Fabaceae</taxon>
        <taxon>Papilionoideae</taxon>
        <taxon>50 kb inversion clade</taxon>
        <taxon>NPAAA clade</taxon>
        <taxon>indigoferoid/millettioid clade</taxon>
        <taxon>Phaseoleae</taxon>
        <taxon>Psophocarpus</taxon>
    </lineage>
</organism>
<evidence type="ECO:0000256" key="4">
    <source>
        <dbReference type="ARBA" id="ARBA00022833"/>
    </source>
</evidence>
<dbReference type="Pfam" id="PF03101">
    <property type="entry name" value="FAR1"/>
    <property type="match status" value="1"/>
</dbReference>
<dbReference type="SMART" id="SM00575">
    <property type="entry name" value="ZnF_PMZ"/>
    <property type="match status" value="1"/>
</dbReference>
<dbReference type="EMBL" id="JAYMYS010000008">
    <property type="protein sequence ID" value="KAK7385859.1"/>
    <property type="molecule type" value="Genomic_DNA"/>
</dbReference>
<gene>
    <name evidence="8" type="ORF">VNO78_31783</name>
</gene>
<evidence type="ECO:0000256" key="5">
    <source>
        <dbReference type="PROSITE-ProRule" id="PRU00325"/>
    </source>
</evidence>
<dbReference type="PANTHER" id="PTHR31669:SF218">
    <property type="entry name" value="PROTEIN FAR1-RELATED SEQUENCE 3"/>
    <property type="match status" value="1"/>
</dbReference>
<reference evidence="8 9" key="1">
    <citation type="submission" date="2024-01" db="EMBL/GenBank/DDBJ databases">
        <title>The genomes of 5 underutilized Papilionoideae crops provide insights into root nodulation and disease resistanc.</title>
        <authorList>
            <person name="Jiang F."/>
        </authorList>
    </citation>
    <scope>NUCLEOTIDE SEQUENCE [LARGE SCALE GENOMIC DNA]</scope>
    <source>
        <strain evidence="8">DUOXIRENSHENG_FW03</strain>
        <tissue evidence="8">Leaves</tissue>
    </source>
</reference>
<evidence type="ECO:0000256" key="6">
    <source>
        <dbReference type="SAM" id="MobiDB-lite"/>
    </source>
</evidence>
<evidence type="ECO:0000256" key="3">
    <source>
        <dbReference type="ARBA" id="ARBA00022771"/>
    </source>
</evidence>
<dbReference type="InterPro" id="IPR031052">
    <property type="entry name" value="FHY3/FAR1"/>
</dbReference>
<keyword evidence="4" id="KW-0862">Zinc</keyword>
<evidence type="ECO:0000256" key="2">
    <source>
        <dbReference type="ARBA" id="ARBA00022723"/>
    </source>
</evidence>